<dbReference type="Gene3D" id="1.10.10.2670">
    <property type="entry name" value="E3 ubiquitin-protein ligase"/>
    <property type="match status" value="1"/>
</dbReference>
<dbReference type="OrthoDB" id="26387at2759"/>
<keyword evidence="1 2" id="KW-0863">Zinc-finger</keyword>
<keyword evidence="2" id="KW-0862">Zinc</keyword>
<gene>
    <name evidence="7" type="ORF">RFI_18868</name>
</gene>
<dbReference type="GO" id="GO:0000151">
    <property type="term" value="C:ubiquitin ligase complex"/>
    <property type="evidence" value="ECO:0007669"/>
    <property type="project" value="TreeGrafter"/>
</dbReference>
<dbReference type="PANTHER" id="PTHR21497">
    <property type="entry name" value="UBIQUITIN LIGASE E3 ALPHA-RELATED"/>
    <property type="match status" value="1"/>
</dbReference>
<protein>
    <recommendedName>
        <fullName evidence="2">E3 ubiquitin-protein ligase</fullName>
        <ecNumber evidence="2">2.3.2.27</ecNumber>
    </recommendedName>
</protein>
<organism evidence="7 8">
    <name type="scientific">Reticulomyxa filosa</name>
    <dbReference type="NCBI Taxonomy" id="46433"/>
    <lineage>
        <taxon>Eukaryota</taxon>
        <taxon>Sar</taxon>
        <taxon>Rhizaria</taxon>
        <taxon>Retaria</taxon>
        <taxon>Foraminifera</taxon>
        <taxon>Monothalamids</taxon>
        <taxon>Reticulomyxidae</taxon>
        <taxon>Reticulomyxa</taxon>
    </lineage>
</organism>
<keyword evidence="5" id="KW-0472">Membrane</keyword>
<feature type="domain" description="RING-type" evidence="6">
    <location>
        <begin position="712"/>
        <end position="780"/>
    </location>
</feature>
<evidence type="ECO:0000256" key="5">
    <source>
        <dbReference type="SAM" id="Phobius"/>
    </source>
</evidence>
<dbReference type="SUPFAM" id="SSF46785">
    <property type="entry name" value="Winged helix' DNA-binding domain"/>
    <property type="match status" value="1"/>
</dbReference>
<evidence type="ECO:0000256" key="4">
    <source>
        <dbReference type="SAM" id="MobiDB-lite"/>
    </source>
</evidence>
<dbReference type="GO" id="GO:0061630">
    <property type="term" value="F:ubiquitin protein ligase activity"/>
    <property type="evidence" value="ECO:0007669"/>
    <property type="project" value="UniProtKB-UniRule"/>
</dbReference>
<feature type="region of interest" description="Disordered" evidence="4">
    <location>
        <begin position="578"/>
        <end position="602"/>
    </location>
</feature>
<dbReference type="EMBL" id="ASPP01014994">
    <property type="protein sequence ID" value="ETO18397.1"/>
    <property type="molecule type" value="Genomic_DNA"/>
</dbReference>
<dbReference type="AlphaFoldDB" id="X6MY64"/>
<dbReference type="EC" id="2.3.2.27" evidence="2"/>
<dbReference type="GO" id="GO:0005737">
    <property type="term" value="C:cytoplasm"/>
    <property type="evidence" value="ECO:0007669"/>
    <property type="project" value="TreeGrafter"/>
</dbReference>
<dbReference type="InterPro" id="IPR039164">
    <property type="entry name" value="UBR1-like"/>
</dbReference>
<dbReference type="Proteomes" id="UP000023152">
    <property type="component" value="Unassembled WGS sequence"/>
</dbReference>
<dbReference type="InterPro" id="IPR036390">
    <property type="entry name" value="WH_DNA-bd_sf"/>
</dbReference>
<evidence type="ECO:0000259" key="6">
    <source>
        <dbReference type="PROSITE" id="PS50089"/>
    </source>
</evidence>
<name>X6MY64_RETFI</name>
<evidence type="ECO:0000256" key="1">
    <source>
        <dbReference type="PROSITE-ProRule" id="PRU00175"/>
    </source>
</evidence>
<dbReference type="GO" id="GO:0016567">
    <property type="term" value="P:protein ubiquitination"/>
    <property type="evidence" value="ECO:0007669"/>
    <property type="project" value="UniProtKB-UniRule"/>
</dbReference>
<proteinExistence type="inferred from homology"/>
<accession>X6MY64</accession>
<dbReference type="InterPro" id="IPR001841">
    <property type="entry name" value="Znf_RING"/>
</dbReference>
<comment type="pathway">
    <text evidence="2">Protein modification; protein ubiquitination.</text>
</comment>
<feature type="non-terminal residue" evidence="7">
    <location>
        <position position="1"/>
    </location>
</feature>
<dbReference type="PANTHER" id="PTHR21497:SF24">
    <property type="entry name" value="E3 UBIQUITIN-PROTEIN LIGASE UBR1"/>
    <property type="match status" value="1"/>
</dbReference>
<comment type="caution">
    <text evidence="7">The sequence shown here is derived from an EMBL/GenBank/DDBJ whole genome shotgun (WGS) entry which is preliminary data.</text>
</comment>
<keyword evidence="2" id="KW-0479">Metal-binding</keyword>
<comment type="catalytic activity">
    <reaction evidence="2">
        <text>S-ubiquitinyl-[E2 ubiquitin-conjugating enzyme]-L-cysteine + [acceptor protein]-L-lysine = [E2 ubiquitin-conjugating enzyme]-L-cysteine + N(6)-ubiquitinyl-[acceptor protein]-L-lysine.</text>
        <dbReference type="EC" id="2.3.2.27"/>
    </reaction>
</comment>
<feature type="compositionally biased region" description="Basic and acidic residues" evidence="4">
    <location>
        <begin position="581"/>
        <end position="602"/>
    </location>
</feature>
<keyword evidence="5" id="KW-0812">Transmembrane</keyword>
<keyword evidence="8" id="KW-1185">Reference proteome</keyword>
<dbReference type="Pfam" id="PF22960">
    <property type="entry name" value="WHD_UBR1"/>
    <property type="match status" value="1"/>
</dbReference>
<dbReference type="InterPro" id="IPR042065">
    <property type="entry name" value="E3_ELL-like"/>
</dbReference>
<sequence>FFFFFFFFFFVKFVCASFFFYKKKKKKSRGESFADVVARIKILKNASTNKDKEEKGEKENKIDIKEQWTDKWLDVYAEQFMKNISSISQIQNEMWNDNLVTTPDLILQQYNGMFHNADLGGLHQVLEWMEPSHFITKLIYLYQLHDWFASDPAVVTAVATCSKEMPFESGWLHWCNTLQTLLLAEKLFIYLVQLIAEPKFRACRNVYVKGSKSQSQQSQTQVESEMEQTRNKQWLEYEIVQWLALTKLTFSEMREKVSELGHVEDVAYQWVLKRVAHFEEPQGVQKARYRLRDDHYVFVDPYFHKYTTEDRQKVLSLLGTSWMGVMWTCILHHTFVNDTTRWTPNLFTYCLRLIALAVEAMWSRKLKKGEKIFDQCIRNLTTRFHFRLTDAFDHEQHKEVIRSKRIQRLQDTLRRFERETDLDGHVVDIEDIKQLLEDTVNSANKDFGQSDLIRQKYPELAEYLKQSNMHRPSLLLCQEKEYFEKEKDVILEKSRNQLRKLIEQDRVSRRNKMEPVASIVTPKNQQSSSSSSSSSSSNINVNTAVKDKSSNHVDLPRDVGTVVWYLCQILLRLPSASKNAVDTKEEDEKKEESASPKDLDSRSSETDIIIRTILSRCYDLDIPHLTESITQYWTPPQLLRKQDEIKRKTETEMNEKKQRAERAKVKAIKKIKQQKRLFEQRNSNAIIDDVEREEREQKDLLSSCGVGADYSCIICRLKENQHQMALIAFATGVQWTFCGHTVHVSCYDAYIVQMHDQFHFHYGRTTLRLTHDEFVCPYCK</sequence>
<dbReference type="PROSITE" id="PS50089">
    <property type="entry name" value="ZF_RING_2"/>
    <property type="match status" value="1"/>
</dbReference>
<evidence type="ECO:0000256" key="3">
    <source>
        <dbReference type="SAM" id="Coils"/>
    </source>
</evidence>
<keyword evidence="2" id="KW-0833">Ubl conjugation pathway</keyword>
<feature type="coiled-coil region" evidence="3">
    <location>
        <begin position="639"/>
        <end position="677"/>
    </location>
</feature>
<keyword evidence="3" id="KW-0175">Coiled coil</keyword>
<evidence type="ECO:0000313" key="7">
    <source>
        <dbReference type="EMBL" id="ETO18397.1"/>
    </source>
</evidence>
<keyword evidence="5" id="KW-1133">Transmembrane helix</keyword>
<feature type="non-terminal residue" evidence="7">
    <location>
        <position position="780"/>
    </location>
</feature>
<dbReference type="UniPathway" id="UPA00143"/>
<keyword evidence="2" id="KW-0808">Transferase</keyword>
<feature type="region of interest" description="Disordered" evidence="4">
    <location>
        <begin position="512"/>
        <end position="552"/>
    </location>
</feature>
<evidence type="ECO:0000256" key="2">
    <source>
        <dbReference type="RuleBase" id="RU366018"/>
    </source>
</evidence>
<dbReference type="GO" id="GO:0008270">
    <property type="term" value="F:zinc ion binding"/>
    <property type="evidence" value="ECO:0007669"/>
    <property type="project" value="UniProtKB-UniRule"/>
</dbReference>
<reference evidence="7 8" key="1">
    <citation type="journal article" date="2013" name="Curr. Biol.">
        <title>The Genome of the Foraminiferan Reticulomyxa filosa.</title>
        <authorList>
            <person name="Glockner G."/>
            <person name="Hulsmann N."/>
            <person name="Schleicher M."/>
            <person name="Noegel A.A."/>
            <person name="Eichinger L."/>
            <person name="Gallinger C."/>
            <person name="Pawlowski J."/>
            <person name="Sierra R."/>
            <person name="Euteneuer U."/>
            <person name="Pillet L."/>
            <person name="Moustafa A."/>
            <person name="Platzer M."/>
            <person name="Groth M."/>
            <person name="Szafranski K."/>
            <person name="Schliwa M."/>
        </authorList>
    </citation>
    <scope>NUCLEOTIDE SEQUENCE [LARGE SCALE GENOMIC DNA]</scope>
</reference>
<dbReference type="InterPro" id="IPR055194">
    <property type="entry name" value="UBR1-like_WH"/>
</dbReference>
<feature type="compositionally biased region" description="Low complexity" evidence="4">
    <location>
        <begin position="527"/>
        <end position="537"/>
    </location>
</feature>
<evidence type="ECO:0000313" key="8">
    <source>
        <dbReference type="Proteomes" id="UP000023152"/>
    </source>
</evidence>
<dbReference type="GO" id="GO:0071596">
    <property type="term" value="P:ubiquitin-dependent protein catabolic process via the N-end rule pathway"/>
    <property type="evidence" value="ECO:0007669"/>
    <property type="project" value="UniProtKB-UniRule"/>
</dbReference>
<comment type="function">
    <text evidence="2">Ubiquitin ligase protein which is a component of the N-end rule pathway. Recognizes and binds to proteins bearing specific N-terminal residues that are destabilizing according to the N-end rule, leading to their ubiquitination and subsequent degradation.</text>
</comment>
<comment type="similarity">
    <text evidence="2">Belongs to the E3 ubiquitin-protein ligase UBR1-like family.</text>
</comment>
<feature type="transmembrane region" description="Helical" evidence="5">
    <location>
        <begin position="6"/>
        <end position="21"/>
    </location>
</feature>
<feature type="transmembrane region" description="Helical" evidence="5">
    <location>
        <begin position="314"/>
        <end position="334"/>
    </location>
</feature>